<name>A0A7G1Q6X3_9GAMM</name>
<keyword evidence="3 6" id="KW-0012">Acyltransferase</keyword>
<dbReference type="EMBL" id="LR778175">
    <property type="protein sequence ID" value="CAB1274107.1"/>
    <property type="molecule type" value="Genomic_DNA"/>
</dbReference>
<reference evidence="6 7" key="1">
    <citation type="submission" date="2020-03" db="EMBL/GenBank/DDBJ databases">
        <authorList>
            <person name="Picone N."/>
        </authorList>
    </citation>
    <scope>NUCLEOTIDE SEQUENCE [LARGE SCALE GENOMIC DNA]</scope>
    <source>
        <strain evidence="6">NSCAC1</strain>
    </source>
</reference>
<dbReference type="HAMAP" id="MF_00579">
    <property type="entry name" value="FTR"/>
    <property type="match status" value="1"/>
</dbReference>
<dbReference type="InterPro" id="IPR014053">
    <property type="entry name" value="ForMFR_H4MPT_ForTrfase"/>
</dbReference>
<sequence length="298" mass="31958">MVINGVEIESTYAEAFSMKATRIIVTARTLRWAYRAASAVTGFATSIVGCGCEAGIEKVLIPAETPDKRPGISILLFALGSKNLTKQVTLRVSQCVLTTPTAALFSGIDSDKTIPLGNYLRFFGDGFQISKLIQNHRYWRIPTMEGEFFTEETTGIVSAIGGGNFLVFAKSQSQILAACEAAVSAIKKLPNVITPFPGGMTSSGSKVGSKYKMLKASTNTVFCPTLRGQVATKLTYETESVMEIIIDGLSKEDISKAMKVGISTICSFGEKNGIVKISAGNYGGRLGSFHFHLHEVIA</sequence>
<comment type="subunit">
    <text evidence="3">Homotetramer.</text>
</comment>
<dbReference type="UniPathway" id="UPA00562">
    <property type="reaction ID" value="UER00704"/>
</dbReference>
<dbReference type="Gene3D" id="3.30.70.520">
    <property type="match status" value="2"/>
</dbReference>
<dbReference type="NCBIfam" id="TIGR03119">
    <property type="entry name" value="one_C_fhcD"/>
    <property type="match status" value="1"/>
</dbReference>
<dbReference type="Pfam" id="PF02741">
    <property type="entry name" value="FTR_C"/>
    <property type="match status" value="1"/>
</dbReference>
<dbReference type="PIRSF" id="PIRSF006414">
    <property type="entry name" value="Ftr_formyl_trnsf"/>
    <property type="match status" value="1"/>
</dbReference>
<dbReference type="Proteomes" id="UP000516072">
    <property type="component" value="Chromosome"/>
</dbReference>
<dbReference type="GO" id="GO:0030270">
    <property type="term" value="F:formylmethanofuran-tetrahydromethanopterin N-formyltransferase activity"/>
    <property type="evidence" value="ECO:0007669"/>
    <property type="project" value="UniProtKB-UniRule"/>
</dbReference>
<comment type="function">
    <text evidence="3">Catalyzes the transfer of a formyl group from 5-formyl tetrahydromethanopterin (5-formyl-H(4)MPT) to methanofuran (MFR) to produce formylmethanofuran (formyl-MFR) and tetrahydromethanopterin (H(4)MPT).</text>
</comment>
<dbReference type="InterPro" id="IPR022667">
    <property type="entry name" value="ForMFR_H4MPT_ForTrfase_N"/>
</dbReference>
<comment type="subcellular location">
    <subcellularLocation>
        <location evidence="3">Cytoplasm</location>
    </subcellularLocation>
</comment>
<evidence type="ECO:0000256" key="1">
    <source>
        <dbReference type="ARBA" id="ARBA00006770"/>
    </source>
</evidence>
<dbReference type="NCBIfam" id="NF002554">
    <property type="entry name" value="PRK02114.1"/>
    <property type="match status" value="1"/>
</dbReference>
<dbReference type="SUPFAM" id="SSF55112">
    <property type="entry name" value="Formylmethanofuran:tetrahydromethanopterin formyltransferase"/>
    <property type="match status" value="2"/>
</dbReference>
<evidence type="ECO:0000313" key="6">
    <source>
        <dbReference type="EMBL" id="CAB1274107.1"/>
    </source>
</evidence>
<keyword evidence="3" id="KW-0963">Cytoplasm</keyword>
<comment type="catalytic activity">
    <reaction evidence="3">
        <text>N-formylmethanofuran + 5,6,7,8-tetrahydromethanopterin + H(+) = N(5)-formyl-5,6,7,8-tetrahydromethanopterin + methanofuran</text>
        <dbReference type="Rhea" id="RHEA:18061"/>
        <dbReference type="ChEBI" id="CHEBI:15378"/>
        <dbReference type="ChEBI" id="CHEBI:57727"/>
        <dbReference type="ChEBI" id="CHEBI:58018"/>
        <dbReference type="ChEBI" id="CHEBI:58103"/>
        <dbReference type="ChEBI" id="CHEBI:58151"/>
        <dbReference type="EC" id="2.3.1.101"/>
    </reaction>
</comment>
<evidence type="ECO:0000313" key="7">
    <source>
        <dbReference type="Proteomes" id="UP000516072"/>
    </source>
</evidence>
<evidence type="ECO:0000256" key="2">
    <source>
        <dbReference type="ARBA" id="ARBA00022679"/>
    </source>
</evidence>
<dbReference type="Pfam" id="PF01913">
    <property type="entry name" value="FTR"/>
    <property type="match status" value="1"/>
</dbReference>
<dbReference type="KEGG" id="ntg:NSCAC_0006"/>
<evidence type="ECO:0000259" key="5">
    <source>
        <dbReference type="Pfam" id="PF02741"/>
    </source>
</evidence>
<dbReference type="InterPro" id="IPR002770">
    <property type="entry name" value="ForMFR_H4MPT_ForTrfase_C"/>
</dbReference>
<accession>A0A7G1Q6X3</accession>
<dbReference type="GO" id="GO:0006730">
    <property type="term" value="P:one-carbon metabolic process"/>
    <property type="evidence" value="ECO:0007669"/>
    <property type="project" value="UniProtKB-UniRule"/>
</dbReference>
<gene>
    <name evidence="3 6" type="primary">ffsA</name>
    <name evidence="6" type="ORF">NSCAC_0006</name>
</gene>
<proteinExistence type="inferred from homology"/>
<keyword evidence="2 3" id="KW-0808">Transferase</keyword>
<dbReference type="InterPro" id="IPR023447">
    <property type="entry name" value="ForMFR_H4MPT_ForTrfase_fd-like"/>
</dbReference>
<dbReference type="EC" id="2.3.1.101" evidence="3"/>
<comment type="similarity">
    <text evidence="1 3">Belongs to the FTR family.</text>
</comment>
<dbReference type="GO" id="GO:0005737">
    <property type="term" value="C:cytoplasm"/>
    <property type="evidence" value="ECO:0007669"/>
    <property type="project" value="UniProtKB-SubCell"/>
</dbReference>
<protein>
    <recommendedName>
        <fullName evidence="3">Formylmethanofuran--tetrahydromethanopterin formyltransferase</fullName>
        <shortName evidence="3">Ftr</shortName>
        <ecNumber evidence="3">2.3.1.101</ecNumber>
    </recommendedName>
    <alternativeName>
        <fullName evidence="3">H4MPT formyltransferase</fullName>
    </alternativeName>
</protein>
<feature type="domain" description="Formylmethanofuran: tetrahydromethanopterin formyltransferase Ftr N-terminal" evidence="4">
    <location>
        <begin position="1"/>
        <end position="142"/>
    </location>
</feature>
<organism evidence="6 7">
    <name type="scientific">Candidatus Nitrosacidococcus tergens</name>
    <dbReference type="NCBI Taxonomy" id="553981"/>
    <lineage>
        <taxon>Bacteria</taxon>
        <taxon>Pseudomonadati</taxon>
        <taxon>Pseudomonadota</taxon>
        <taxon>Gammaproteobacteria</taxon>
        <taxon>Chromatiales</taxon>
        <taxon>Chromatiaceae</taxon>
        <taxon>Candidatus Nitrosacidococcus</taxon>
    </lineage>
</organism>
<keyword evidence="3" id="KW-0554">One-carbon metabolism</keyword>
<feature type="domain" description="Formylmethanofuran: tetrahydromethanopterin formyltransferase Ftr C-terminal" evidence="5">
    <location>
        <begin position="146"/>
        <end position="296"/>
    </location>
</feature>
<keyword evidence="7" id="KW-1185">Reference proteome</keyword>
<evidence type="ECO:0000259" key="4">
    <source>
        <dbReference type="Pfam" id="PF01913"/>
    </source>
</evidence>
<dbReference type="GO" id="GO:0046294">
    <property type="term" value="P:formaldehyde catabolic process"/>
    <property type="evidence" value="ECO:0007669"/>
    <property type="project" value="UniProtKB-UniRule"/>
</dbReference>
<evidence type="ECO:0000256" key="3">
    <source>
        <dbReference type="HAMAP-Rule" id="MF_00579"/>
    </source>
</evidence>
<dbReference type="RefSeq" id="WP_197744420.1">
    <property type="nucleotide sequence ID" value="NZ_LR778175.1"/>
</dbReference>
<comment type="pathway">
    <text evidence="3">One-carbon metabolism; formaldehyde degradation; formate from formaldehyde (H(4)MPT route): step 4/5.</text>
</comment>
<dbReference type="AlphaFoldDB" id="A0A7G1Q6X3"/>